<reference evidence="2 3" key="1">
    <citation type="journal article" date="2018" name="J. Allergy Clin. Immunol.">
        <title>High-quality assembly of Dermatophagoides pteronyssinus genome and transcriptome reveals a wide range of novel allergens.</title>
        <authorList>
            <person name="Liu X.Y."/>
            <person name="Yang K.Y."/>
            <person name="Wang M.Q."/>
            <person name="Kwok J.S."/>
            <person name="Zeng X."/>
            <person name="Yang Z."/>
            <person name="Xiao X.J."/>
            <person name="Lau C.P."/>
            <person name="Li Y."/>
            <person name="Huang Z.M."/>
            <person name="Ba J.G."/>
            <person name="Yim A.K."/>
            <person name="Ouyang C.Y."/>
            <person name="Ngai S.M."/>
            <person name="Chan T.F."/>
            <person name="Leung E.L."/>
            <person name="Liu L."/>
            <person name="Liu Z.G."/>
            <person name="Tsui S.K."/>
        </authorList>
    </citation>
    <scope>NUCLEOTIDE SEQUENCE [LARGE SCALE GENOMIC DNA]</scope>
    <source>
        <strain evidence="2">Derp</strain>
    </source>
</reference>
<evidence type="ECO:0000313" key="2">
    <source>
        <dbReference type="EMBL" id="KAH9423266.1"/>
    </source>
</evidence>
<name>A0ABQ8JLS7_DERPT</name>
<accession>A0ABQ8JLS7</accession>
<keyword evidence="1" id="KW-0812">Transmembrane</keyword>
<dbReference type="Proteomes" id="UP000887458">
    <property type="component" value="Unassembled WGS sequence"/>
</dbReference>
<reference evidence="2 3" key="2">
    <citation type="journal article" date="2022" name="Mol. Biol. Evol.">
        <title>Comparative Genomics Reveals Insights into the Divergent Evolution of Astigmatic Mites and Household Pest Adaptations.</title>
        <authorList>
            <person name="Xiong Q."/>
            <person name="Wan A.T."/>
            <person name="Liu X."/>
            <person name="Fung C.S."/>
            <person name="Xiao X."/>
            <person name="Malainual N."/>
            <person name="Hou J."/>
            <person name="Wang L."/>
            <person name="Wang M."/>
            <person name="Yang K.Y."/>
            <person name="Cui Y."/>
            <person name="Leung E.L."/>
            <person name="Nong W."/>
            <person name="Shin S.K."/>
            <person name="Au S.W."/>
            <person name="Jeong K.Y."/>
            <person name="Chew F.T."/>
            <person name="Hui J.H."/>
            <person name="Leung T.F."/>
            <person name="Tungtrongchitr A."/>
            <person name="Zhong N."/>
            <person name="Liu Z."/>
            <person name="Tsui S.K."/>
        </authorList>
    </citation>
    <scope>NUCLEOTIDE SEQUENCE [LARGE SCALE GENOMIC DNA]</scope>
    <source>
        <strain evidence="2">Derp</strain>
    </source>
</reference>
<keyword evidence="1" id="KW-0472">Membrane</keyword>
<dbReference type="EMBL" id="NJHN03000032">
    <property type="protein sequence ID" value="KAH9423266.1"/>
    <property type="molecule type" value="Genomic_DNA"/>
</dbReference>
<keyword evidence="3" id="KW-1185">Reference proteome</keyword>
<gene>
    <name evidence="2" type="ORF">DERP_003544</name>
</gene>
<proteinExistence type="predicted"/>
<protein>
    <submittedName>
        <fullName evidence="2">Uncharacterized protein</fullName>
    </submittedName>
</protein>
<organism evidence="2 3">
    <name type="scientific">Dermatophagoides pteronyssinus</name>
    <name type="common">European house dust mite</name>
    <dbReference type="NCBI Taxonomy" id="6956"/>
    <lineage>
        <taxon>Eukaryota</taxon>
        <taxon>Metazoa</taxon>
        <taxon>Ecdysozoa</taxon>
        <taxon>Arthropoda</taxon>
        <taxon>Chelicerata</taxon>
        <taxon>Arachnida</taxon>
        <taxon>Acari</taxon>
        <taxon>Acariformes</taxon>
        <taxon>Sarcoptiformes</taxon>
        <taxon>Astigmata</taxon>
        <taxon>Psoroptidia</taxon>
        <taxon>Analgoidea</taxon>
        <taxon>Pyroglyphidae</taxon>
        <taxon>Dermatophagoidinae</taxon>
        <taxon>Dermatophagoides</taxon>
    </lineage>
</organism>
<sequence>MNEEEVHSNHPYTKDIIIFTFSKLFFAIQLKKNQMKRDEPTKQISIQLEFYVLTEIGTVSLSVFVCFLKRN</sequence>
<comment type="caution">
    <text evidence="2">The sequence shown here is derived from an EMBL/GenBank/DDBJ whole genome shotgun (WGS) entry which is preliminary data.</text>
</comment>
<keyword evidence="1" id="KW-1133">Transmembrane helix</keyword>
<evidence type="ECO:0000256" key="1">
    <source>
        <dbReference type="SAM" id="Phobius"/>
    </source>
</evidence>
<evidence type="ECO:0000313" key="3">
    <source>
        <dbReference type="Proteomes" id="UP000887458"/>
    </source>
</evidence>
<feature type="transmembrane region" description="Helical" evidence="1">
    <location>
        <begin position="50"/>
        <end position="68"/>
    </location>
</feature>